<evidence type="ECO:0000256" key="2">
    <source>
        <dbReference type="SAM" id="SignalP"/>
    </source>
</evidence>
<dbReference type="AlphaFoldDB" id="A0A7S1FLA2"/>
<feature type="signal peptide" evidence="2">
    <location>
        <begin position="1"/>
        <end position="21"/>
    </location>
</feature>
<sequence>MIVLVITTTFFFVGFLQSSSAQTRLSNCNAFYEQTGERIVGYQTWDDMAADLSYAQLVADNFMGEGGGKYVLCPGLSFYPVETAGRPAVISALNTVVMCGGGRTDCIVELQPNLPAFFVMKSNWVVSGVRFEGITFQESDNRDGDEGLLSSMAPAVWIGLPSVTSSGVGKPEVSFLNCHWKSISSHPSAVLISRVDEDWSDSSRSLNNSIYERPPEKGMSSNVNFELCTFTGNIFEKGAVYNNFGNALFDRSSFDSNEIKEGGLLNVVNNGTISINEGCFYRNVVSGPGLVQIGFGSVLVSNERNFEGANSVLISQCDQIFLKDTKKCTYFDGIQCSLNLKTHIASDVVHYISLGLLTLSAMMVATSTFLFY</sequence>
<keyword evidence="1" id="KW-0472">Membrane</keyword>
<feature type="chain" id="PRO_5031085276" description="Right handed beta helix domain-containing protein" evidence="2">
    <location>
        <begin position="22"/>
        <end position="372"/>
    </location>
</feature>
<evidence type="ECO:0008006" key="4">
    <source>
        <dbReference type="Google" id="ProtNLM"/>
    </source>
</evidence>
<keyword evidence="2" id="KW-0732">Signal</keyword>
<protein>
    <recommendedName>
        <fullName evidence="4">Right handed beta helix domain-containing protein</fullName>
    </recommendedName>
</protein>
<gene>
    <name evidence="3" type="ORF">CHYS00102_LOCUS2680</name>
</gene>
<feature type="transmembrane region" description="Helical" evidence="1">
    <location>
        <begin position="348"/>
        <end position="371"/>
    </location>
</feature>
<evidence type="ECO:0000313" key="3">
    <source>
        <dbReference type="EMBL" id="CAD8875505.1"/>
    </source>
</evidence>
<reference evidence="3" key="1">
    <citation type="submission" date="2021-01" db="EMBL/GenBank/DDBJ databases">
        <authorList>
            <person name="Corre E."/>
            <person name="Pelletier E."/>
            <person name="Niang G."/>
            <person name="Scheremetjew M."/>
            <person name="Finn R."/>
            <person name="Kale V."/>
            <person name="Holt S."/>
            <person name="Cochrane G."/>
            <person name="Meng A."/>
            <person name="Brown T."/>
            <person name="Cohen L."/>
        </authorList>
    </citation>
    <scope>NUCLEOTIDE SEQUENCE</scope>
    <source>
        <strain evidence="3">308</strain>
    </source>
</reference>
<accession>A0A7S1FLA2</accession>
<name>A0A7S1FLA2_9STRA</name>
<dbReference type="EMBL" id="HBFR01003834">
    <property type="protein sequence ID" value="CAD8875505.1"/>
    <property type="molecule type" value="Transcribed_RNA"/>
</dbReference>
<keyword evidence="1" id="KW-1133">Transmembrane helix</keyword>
<keyword evidence="1" id="KW-0812">Transmembrane</keyword>
<organism evidence="3">
    <name type="scientific">Corethron hystrix</name>
    <dbReference type="NCBI Taxonomy" id="216773"/>
    <lineage>
        <taxon>Eukaryota</taxon>
        <taxon>Sar</taxon>
        <taxon>Stramenopiles</taxon>
        <taxon>Ochrophyta</taxon>
        <taxon>Bacillariophyta</taxon>
        <taxon>Coscinodiscophyceae</taxon>
        <taxon>Corethrophycidae</taxon>
        <taxon>Corethrales</taxon>
        <taxon>Corethraceae</taxon>
        <taxon>Corethron</taxon>
    </lineage>
</organism>
<evidence type="ECO:0000256" key="1">
    <source>
        <dbReference type="SAM" id="Phobius"/>
    </source>
</evidence>
<proteinExistence type="predicted"/>